<evidence type="ECO:0000259" key="7">
    <source>
        <dbReference type="PROSITE" id="PS51898"/>
    </source>
</evidence>
<feature type="domain" description="Tyr recombinase" evidence="7">
    <location>
        <begin position="237"/>
        <end position="476"/>
    </location>
</feature>
<dbReference type="InterPro" id="IPR013762">
    <property type="entry name" value="Integrase-like_cat_sf"/>
</dbReference>
<comment type="similarity">
    <text evidence="1">Belongs to the 'phage' integrase family.</text>
</comment>
<dbReference type="PROSITE" id="PS51900">
    <property type="entry name" value="CB"/>
    <property type="match status" value="1"/>
</dbReference>
<keyword evidence="3 5" id="KW-0238">DNA-binding</keyword>
<dbReference type="EMBL" id="VFOW01000001">
    <property type="protein sequence ID" value="TQL75339.1"/>
    <property type="molecule type" value="Genomic_DNA"/>
</dbReference>
<feature type="region of interest" description="Disordered" evidence="6">
    <location>
        <begin position="496"/>
        <end position="542"/>
    </location>
</feature>
<protein>
    <submittedName>
        <fullName evidence="9">Phage integrase family protein</fullName>
    </submittedName>
</protein>
<keyword evidence="4" id="KW-0233">DNA recombination</keyword>
<dbReference type="PROSITE" id="PS51898">
    <property type="entry name" value="TYR_RECOMBINASE"/>
    <property type="match status" value="1"/>
</dbReference>
<dbReference type="Gene3D" id="1.10.443.10">
    <property type="entry name" value="Intergrase catalytic core"/>
    <property type="match status" value="1"/>
</dbReference>
<feature type="domain" description="Core-binding (CB)" evidence="8">
    <location>
        <begin position="86"/>
        <end position="195"/>
    </location>
</feature>
<dbReference type="Proteomes" id="UP000317043">
    <property type="component" value="Unassembled WGS sequence"/>
</dbReference>
<evidence type="ECO:0000256" key="5">
    <source>
        <dbReference type="PROSITE-ProRule" id="PRU01248"/>
    </source>
</evidence>
<evidence type="ECO:0000256" key="6">
    <source>
        <dbReference type="SAM" id="MobiDB-lite"/>
    </source>
</evidence>
<dbReference type="InterPro" id="IPR002104">
    <property type="entry name" value="Integrase_catalytic"/>
</dbReference>
<dbReference type="InParanoid" id="A0A543ARY0"/>
<dbReference type="InterPro" id="IPR011010">
    <property type="entry name" value="DNA_brk_join_enz"/>
</dbReference>
<comment type="caution">
    <text evidence="9">The sequence shown here is derived from an EMBL/GenBank/DDBJ whole genome shotgun (WGS) entry which is preliminary data.</text>
</comment>
<keyword evidence="10" id="KW-1185">Reference proteome</keyword>
<reference evidence="9 10" key="1">
    <citation type="submission" date="2019-06" db="EMBL/GenBank/DDBJ databases">
        <title>Sequencing the genomes of 1000 actinobacteria strains.</title>
        <authorList>
            <person name="Klenk H.-P."/>
        </authorList>
    </citation>
    <scope>NUCLEOTIDE SEQUENCE [LARGE SCALE GENOMIC DNA]</scope>
    <source>
        <strain evidence="9 10">DSM 45928</strain>
    </source>
</reference>
<dbReference type="GO" id="GO:0015074">
    <property type="term" value="P:DNA integration"/>
    <property type="evidence" value="ECO:0007669"/>
    <property type="project" value="UniProtKB-KW"/>
</dbReference>
<evidence type="ECO:0000256" key="4">
    <source>
        <dbReference type="ARBA" id="ARBA00023172"/>
    </source>
</evidence>
<evidence type="ECO:0000256" key="3">
    <source>
        <dbReference type="ARBA" id="ARBA00023125"/>
    </source>
</evidence>
<proteinExistence type="inferred from homology"/>
<sequence>MSGGYVFRRCGCRNPKTGKQFGTKCPRRRHKDHGTWWGRYDLPQGPGGKRLQERVGPFTTKDDAESGLREALGTINDGAATGQCKESFGEFLESWIAGKRNLSPTTVKGYRQHIRLYLKPGLGHVRLCDLTDRHFDELFAAMRQIGRLPEGARPSPMLRRLLEARPAPNNSKRSHGAATARHVLTTAKTALNDAIRKKKLRHNPAKYVELPRARKRRPLVWTDARVRAWMETGKKPAKVMVWTPAQTGNFLDFVLDDEHYALWHLLCYKPLRRSEVAGVAEHDFDPSVGQLLILDTHTGISEDDADDGWSGEDWDDTKSDTSQRSLALDELTNQVLALHVRNQQHRRQELGDAWAASGRLFTDPAGAALDPGWISQKFERFLARHAAIRKRFLDDNWGMERIVKAHKVTERAINVALAMPLPPIRLHDTRHGAASLMLAAGTDITIVKEECGHATAAFTRDTYQHVYPELARAAANKTASIVPRGNIKQNYMHAHVPTMCPPTDKTDTPTEPVIGETPGQPWWGGPGSNRRPTGYESAALTS</sequence>
<dbReference type="GO" id="GO:0006310">
    <property type="term" value="P:DNA recombination"/>
    <property type="evidence" value="ECO:0007669"/>
    <property type="project" value="UniProtKB-KW"/>
</dbReference>
<dbReference type="InterPro" id="IPR050090">
    <property type="entry name" value="Tyrosine_recombinase_XerCD"/>
</dbReference>
<evidence type="ECO:0000256" key="2">
    <source>
        <dbReference type="ARBA" id="ARBA00022908"/>
    </source>
</evidence>
<gene>
    <name evidence="9" type="ORF">FB566_0837</name>
</gene>
<name>A0A543ARY0_9ACTN</name>
<dbReference type="InterPro" id="IPR004107">
    <property type="entry name" value="Integrase_SAM-like_N"/>
</dbReference>
<dbReference type="PANTHER" id="PTHR30349:SF64">
    <property type="entry name" value="PROPHAGE INTEGRASE INTD-RELATED"/>
    <property type="match status" value="1"/>
</dbReference>
<evidence type="ECO:0000256" key="1">
    <source>
        <dbReference type="ARBA" id="ARBA00008857"/>
    </source>
</evidence>
<evidence type="ECO:0000313" key="10">
    <source>
        <dbReference type="Proteomes" id="UP000317043"/>
    </source>
</evidence>
<organism evidence="9 10">
    <name type="scientific">Stackebrandtia endophytica</name>
    <dbReference type="NCBI Taxonomy" id="1496996"/>
    <lineage>
        <taxon>Bacteria</taxon>
        <taxon>Bacillati</taxon>
        <taxon>Actinomycetota</taxon>
        <taxon>Actinomycetes</taxon>
        <taxon>Glycomycetales</taxon>
        <taxon>Glycomycetaceae</taxon>
        <taxon>Stackebrandtia</taxon>
    </lineage>
</organism>
<dbReference type="SUPFAM" id="SSF56349">
    <property type="entry name" value="DNA breaking-rejoining enzymes"/>
    <property type="match status" value="1"/>
</dbReference>
<dbReference type="AlphaFoldDB" id="A0A543ARY0"/>
<dbReference type="InterPro" id="IPR010998">
    <property type="entry name" value="Integrase_recombinase_N"/>
</dbReference>
<evidence type="ECO:0000259" key="8">
    <source>
        <dbReference type="PROSITE" id="PS51900"/>
    </source>
</evidence>
<evidence type="ECO:0000313" key="9">
    <source>
        <dbReference type="EMBL" id="TQL75339.1"/>
    </source>
</evidence>
<keyword evidence="2" id="KW-0229">DNA integration</keyword>
<dbReference type="InterPro" id="IPR044068">
    <property type="entry name" value="CB"/>
</dbReference>
<accession>A0A543ARY0</accession>
<dbReference type="Pfam" id="PF14659">
    <property type="entry name" value="Phage_int_SAM_3"/>
    <property type="match status" value="1"/>
</dbReference>
<dbReference type="Gene3D" id="1.10.150.130">
    <property type="match status" value="1"/>
</dbReference>
<dbReference type="PANTHER" id="PTHR30349">
    <property type="entry name" value="PHAGE INTEGRASE-RELATED"/>
    <property type="match status" value="1"/>
</dbReference>
<dbReference type="GO" id="GO:0003677">
    <property type="term" value="F:DNA binding"/>
    <property type="evidence" value="ECO:0007669"/>
    <property type="project" value="UniProtKB-UniRule"/>
</dbReference>